<dbReference type="PATRIC" id="fig|80854.5.peg.3676"/>
<dbReference type="InterPro" id="IPR002110">
    <property type="entry name" value="Ankyrin_rpt"/>
</dbReference>
<accession>A0A090IJG9</accession>
<dbReference type="Pfam" id="PF12796">
    <property type="entry name" value="Ank_2"/>
    <property type="match status" value="1"/>
</dbReference>
<reference evidence="2 4" key="1">
    <citation type="submission" date="2016-11" db="EMBL/GenBank/DDBJ databases">
        <authorList>
            <person name="Jaros S."/>
            <person name="Januszkiewicz K."/>
            <person name="Wedrychowicz H."/>
        </authorList>
    </citation>
    <scope>NUCLEOTIDE SEQUENCE [LARGE SCALE GENOMIC DNA]</scope>
    <source>
        <strain evidence="2">NVI 5450</strain>
    </source>
</reference>
<dbReference type="HOGENOM" id="CLU_2343618_0_0_6"/>
<evidence type="ECO:0000313" key="2">
    <source>
        <dbReference type="EMBL" id="SGY96354.1"/>
    </source>
</evidence>
<dbReference type="GeneID" id="61295506"/>
<organism evidence="2 4">
    <name type="scientific">Moritella viscosa</name>
    <dbReference type="NCBI Taxonomy" id="80854"/>
    <lineage>
        <taxon>Bacteria</taxon>
        <taxon>Pseudomonadati</taxon>
        <taxon>Pseudomonadota</taxon>
        <taxon>Gammaproteobacteria</taxon>
        <taxon>Alteromonadales</taxon>
        <taxon>Moritellaceae</taxon>
        <taxon>Moritella</taxon>
    </lineage>
</organism>
<evidence type="ECO:0000313" key="4">
    <source>
        <dbReference type="Proteomes" id="UP000183794"/>
    </source>
</evidence>
<evidence type="ECO:0000313" key="3">
    <source>
        <dbReference type="Proteomes" id="UP000182660"/>
    </source>
</evidence>
<name>A0A090IJG9_9GAMM</name>
<dbReference type="EMBL" id="FPLD01000052">
    <property type="protein sequence ID" value="SGY96354.1"/>
    <property type="molecule type" value="Genomic_DNA"/>
</dbReference>
<sequence>MGGSNDYKYQITEAFLESGLNVNGINYASDNKLSALHSAVLLTDKESVLFLLEHSIYISIKSENGLTALDWAIKMQEANPAKSRDEIVQILEAAINS</sequence>
<dbReference type="Proteomes" id="UP000183794">
    <property type="component" value="Unassembled WGS sequence"/>
</dbReference>
<dbReference type="KEGG" id="mvs:MVIS_3476"/>
<dbReference type="Proteomes" id="UP000182660">
    <property type="component" value="Unassembled WGS sequence"/>
</dbReference>
<gene>
    <name evidence="1" type="ORF">MT2528_1596</name>
    <name evidence="2" type="ORF">NVI5450_1821</name>
</gene>
<dbReference type="AlphaFoldDB" id="A0A090IJG9"/>
<protein>
    <submittedName>
        <fullName evidence="2">Uncharacterized protein</fullName>
    </submittedName>
</protein>
<dbReference type="SUPFAM" id="SSF48403">
    <property type="entry name" value="Ankyrin repeat"/>
    <property type="match status" value="1"/>
</dbReference>
<keyword evidence="3" id="KW-1185">Reference proteome</keyword>
<dbReference type="EMBL" id="FPLJ01000040">
    <property type="protein sequence ID" value="SGY88867.1"/>
    <property type="molecule type" value="Genomic_DNA"/>
</dbReference>
<evidence type="ECO:0000313" key="1">
    <source>
        <dbReference type="EMBL" id="SGY88867.1"/>
    </source>
</evidence>
<dbReference type="InterPro" id="IPR036770">
    <property type="entry name" value="Ankyrin_rpt-contain_sf"/>
</dbReference>
<dbReference type="Gene3D" id="1.25.40.20">
    <property type="entry name" value="Ankyrin repeat-containing domain"/>
    <property type="match status" value="1"/>
</dbReference>
<reference evidence="1 3" key="2">
    <citation type="submission" date="2016-11" db="EMBL/GenBank/DDBJ databases">
        <authorList>
            <person name="Klemetsen T."/>
        </authorList>
    </citation>
    <scope>NUCLEOTIDE SEQUENCE [LARGE SCALE GENOMIC DNA]</scope>
    <source>
        <strain evidence="1">MT 2528</strain>
    </source>
</reference>
<proteinExistence type="predicted"/>
<dbReference type="RefSeq" id="WP_045111486.1">
    <property type="nucleotide sequence ID" value="NZ_CAWQZC010000113.1"/>
</dbReference>